<feature type="domain" description="ABC transporter" evidence="6">
    <location>
        <begin position="5"/>
        <end position="232"/>
    </location>
</feature>
<evidence type="ECO:0000313" key="7">
    <source>
        <dbReference type="EMBL" id="OIQ89317.1"/>
    </source>
</evidence>
<reference evidence="7" key="1">
    <citation type="submission" date="2016-10" db="EMBL/GenBank/DDBJ databases">
        <title>Sequence of Gallionella enrichment culture.</title>
        <authorList>
            <person name="Poehlein A."/>
            <person name="Muehling M."/>
            <person name="Daniel R."/>
        </authorList>
    </citation>
    <scope>NUCLEOTIDE SEQUENCE</scope>
</reference>
<keyword evidence="2" id="KW-0813">Transport</keyword>
<keyword evidence="3" id="KW-0547">Nucleotide-binding</keyword>
<evidence type="ECO:0000259" key="6">
    <source>
        <dbReference type="PROSITE" id="PS50893"/>
    </source>
</evidence>
<dbReference type="Gene3D" id="3.40.50.300">
    <property type="entry name" value="P-loop containing nucleotide triphosphate hydrolases"/>
    <property type="match status" value="1"/>
</dbReference>
<dbReference type="GO" id="GO:0015807">
    <property type="term" value="P:L-amino acid transport"/>
    <property type="evidence" value="ECO:0007669"/>
    <property type="project" value="TreeGrafter"/>
</dbReference>
<dbReference type="PROSITE" id="PS00211">
    <property type="entry name" value="ABC_TRANSPORTER_1"/>
    <property type="match status" value="1"/>
</dbReference>
<evidence type="ECO:0000256" key="5">
    <source>
        <dbReference type="ARBA" id="ARBA00022970"/>
    </source>
</evidence>
<dbReference type="AlphaFoldDB" id="A0A1J5RMH0"/>
<accession>A0A1J5RMH0</accession>
<dbReference type="GO" id="GO:0016887">
    <property type="term" value="F:ATP hydrolysis activity"/>
    <property type="evidence" value="ECO:0007669"/>
    <property type="project" value="InterPro"/>
</dbReference>
<dbReference type="SUPFAM" id="SSF52540">
    <property type="entry name" value="P-loop containing nucleoside triphosphate hydrolases"/>
    <property type="match status" value="1"/>
</dbReference>
<keyword evidence="5" id="KW-0029">Amino-acid transport</keyword>
<protein>
    <submittedName>
        <fullName evidence="7">High-affinity branched-chain amino acid transport ATP-binding protein LivF</fullName>
    </submittedName>
</protein>
<dbReference type="InterPro" id="IPR003439">
    <property type="entry name" value="ABC_transporter-like_ATP-bd"/>
</dbReference>
<name>A0A1J5RMH0_9ZZZZ</name>
<dbReference type="GO" id="GO:0015658">
    <property type="term" value="F:branched-chain amino acid transmembrane transporter activity"/>
    <property type="evidence" value="ECO:0007669"/>
    <property type="project" value="TreeGrafter"/>
</dbReference>
<dbReference type="CDD" id="cd03224">
    <property type="entry name" value="ABC_TM1139_LivF_branched"/>
    <property type="match status" value="1"/>
</dbReference>
<sequence length="235" mass="25921">MAEMLTVENLFAGYGEAVVLDACSFSMQEGESLALLGRNGVGKSTLLLTLMGHTRVQRGSLRCFGRNLAEIPTHQRPAIGLGWVPQEREIFASLTVEENLTVTSRPGKWDLARVYALFPRLKERRKNWGNELSGGEQQMLAIGRALMLNPRLLLLDEPLEGLAPVIVDELCAAIGHMVKQEGQALILVEQHVEQALGLTDRCLVLERGSVVHRAESGAQLQDIAQLDKWVGVRLH</sequence>
<dbReference type="PANTHER" id="PTHR43820:SF2">
    <property type="entry name" value="ABC TRANSPORTER ATP-BINDING PROTEIN"/>
    <property type="match status" value="1"/>
</dbReference>
<dbReference type="InterPro" id="IPR027417">
    <property type="entry name" value="P-loop_NTPase"/>
</dbReference>
<evidence type="ECO:0000256" key="1">
    <source>
        <dbReference type="ARBA" id="ARBA00005417"/>
    </source>
</evidence>
<organism evidence="7">
    <name type="scientific">mine drainage metagenome</name>
    <dbReference type="NCBI Taxonomy" id="410659"/>
    <lineage>
        <taxon>unclassified sequences</taxon>
        <taxon>metagenomes</taxon>
        <taxon>ecological metagenomes</taxon>
    </lineage>
</organism>
<dbReference type="PROSITE" id="PS50893">
    <property type="entry name" value="ABC_TRANSPORTER_2"/>
    <property type="match status" value="1"/>
</dbReference>
<dbReference type="EMBL" id="MLJW01000334">
    <property type="protein sequence ID" value="OIQ89317.1"/>
    <property type="molecule type" value="Genomic_DNA"/>
</dbReference>
<dbReference type="SMART" id="SM00382">
    <property type="entry name" value="AAA"/>
    <property type="match status" value="1"/>
</dbReference>
<dbReference type="PANTHER" id="PTHR43820">
    <property type="entry name" value="HIGH-AFFINITY BRANCHED-CHAIN AMINO ACID TRANSPORT ATP-BINDING PROTEIN LIVF"/>
    <property type="match status" value="1"/>
</dbReference>
<dbReference type="InterPro" id="IPR003593">
    <property type="entry name" value="AAA+_ATPase"/>
</dbReference>
<keyword evidence="4 7" id="KW-0067">ATP-binding</keyword>
<proteinExistence type="inferred from homology"/>
<comment type="caution">
    <text evidence="7">The sequence shown here is derived from an EMBL/GenBank/DDBJ whole genome shotgun (WGS) entry which is preliminary data.</text>
</comment>
<dbReference type="GO" id="GO:0005524">
    <property type="term" value="F:ATP binding"/>
    <property type="evidence" value="ECO:0007669"/>
    <property type="project" value="UniProtKB-KW"/>
</dbReference>
<dbReference type="Pfam" id="PF00005">
    <property type="entry name" value="ABC_tran"/>
    <property type="match status" value="1"/>
</dbReference>
<evidence type="ECO:0000256" key="3">
    <source>
        <dbReference type="ARBA" id="ARBA00022741"/>
    </source>
</evidence>
<evidence type="ECO:0000256" key="2">
    <source>
        <dbReference type="ARBA" id="ARBA00022448"/>
    </source>
</evidence>
<dbReference type="InterPro" id="IPR052156">
    <property type="entry name" value="BCAA_Transport_ATP-bd_LivF"/>
</dbReference>
<gene>
    <name evidence="7" type="primary">livF_31</name>
    <name evidence="7" type="ORF">GALL_287580</name>
</gene>
<dbReference type="InterPro" id="IPR017871">
    <property type="entry name" value="ABC_transporter-like_CS"/>
</dbReference>
<evidence type="ECO:0000256" key="4">
    <source>
        <dbReference type="ARBA" id="ARBA00022840"/>
    </source>
</evidence>
<comment type="similarity">
    <text evidence="1">Belongs to the ABC transporter superfamily.</text>
</comment>